<reference evidence="2 3" key="1">
    <citation type="submission" date="2018-05" db="EMBL/GenBank/DDBJ databases">
        <title>Rhodohalobacter halophilus gen. nov., sp. nov., a moderately halophilic member of the family Balneolaceae.</title>
        <authorList>
            <person name="Liu Z.-W."/>
        </authorList>
    </citation>
    <scope>NUCLEOTIDE SEQUENCE [LARGE SCALE GENOMIC DNA]</scope>
    <source>
        <strain evidence="2 3">8A47</strain>
    </source>
</reference>
<keyword evidence="1" id="KW-0472">Membrane</keyword>
<keyword evidence="3" id="KW-1185">Reference proteome</keyword>
<dbReference type="Proteomes" id="UP000245533">
    <property type="component" value="Unassembled WGS sequence"/>
</dbReference>
<dbReference type="AlphaFoldDB" id="A0A316TSB5"/>
<dbReference type="OrthoDB" id="1491184at2"/>
<comment type="caution">
    <text evidence="2">The sequence shown here is derived from an EMBL/GenBank/DDBJ whole genome shotgun (WGS) entry which is preliminary data.</text>
</comment>
<keyword evidence="1" id="KW-0812">Transmembrane</keyword>
<accession>A0A316TSB5</accession>
<feature type="transmembrane region" description="Helical" evidence="1">
    <location>
        <begin position="12"/>
        <end position="32"/>
    </location>
</feature>
<evidence type="ECO:0000313" key="2">
    <source>
        <dbReference type="EMBL" id="PWN06531.1"/>
    </source>
</evidence>
<organism evidence="2 3">
    <name type="scientific">Rhodohalobacter mucosus</name>
    <dbReference type="NCBI Taxonomy" id="2079485"/>
    <lineage>
        <taxon>Bacteria</taxon>
        <taxon>Pseudomonadati</taxon>
        <taxon>Balneolota</taxon>
        <taxon>Balneolia</taxon>
        <taxon>Balneolales</taxon>
        <taxon>Balneolaceae</taxon>
        <taxon>Rhodohalobacter</taxon>
    </lineage>
</organism>
<dbReference type="EMBL" id="QGGB01000006">
    <property type="protein sequence ID" value="PWN06531.1"/>
    <property type="molecule type" value="Genomic_DNA"/>
</dbReference>
<protein>
    <submittedName>
        <fullName evidence="2">Uncharacterized protein</fullName>
    </submittedName>
</protein>
<keyword evidence="1" id="KW-1133">Transmembrane helix</keyword>
<gene>
    <name evidence="2" type="ORF">DDZ15_08400</name>
</gene>
<dbReference type="RefSeq" id="WP_109646646.1">
    <property type="nucleotide sequence ID" value="NZ_QGGB01000006.1"/>
</dbReference>
<proteinExistence type="predicted"/>
<name>A0A316TSB5_9BACT</name>
<evidence type="ECO:0000256" key="1">
    <source>
        <dbReference type="SAM" id="Phobius"/>
    </source>
</evidence>
<evidence type="ECO:0000313" key="3">
    <source>
        <dbReference type="Proteomes" id="UP000245533"/>
    </source>
</evidence>
<sequence>MEKLKKTVRIILKGFFWIAMVMLFLLTVSALYNQTLRSSSSVTQRLTEPQKAYIAEYFNLQDKVIKEFWPDLEETRIPVIVYNEEFAFLVGLETPEAGWIRVPSGLHRGNEWIEMDGDHFQGNTYYYQSLPDPDTTPENFTVKVGSVWVSTLQTREFAEVSFYSGFKKELPPLIRQVFPYKLFWNLVMGEAESYLAALIHEAFHAHQGMLSNKKFSRAESITEQSDHYPWDNDENKVGWESEVDILLKAYESDSDAEIKGYISEYIYQREERRKAADLSDEQIEYEKNREWLEGLAKYTELKIGMVADELPSYEPVEEIAHLSDFRNYSNRESYLRNQLQETERAINRRGDNRFYYTGMLQAIMLDRVYPDWKRKIFNDGIFPEDLLREVVLES</sequence>